<gene>
    <name evidence="3" type="ORF">K4H28_12835</name>
</gene>
<evidence type="ECO:0000313" key="3">
    <source>
        <dbReference type="EMBL" id="QZA77165.1"/>
    </source>
</evidence>
<dbReference type="Proteomes" id="UP000825679">
    <property type="component" value="Chromosome"/>
</dbReference>
<dbReference type="RefSeq" id="WP_221005548.1">
    <property type="nucleotide sequence ID" value="NZ_CP081150.1"/>
</dbReference>
<evidence type="ECO:0000256" key="2">
    <source>
        <dbReference type="SAM" id="Phobius"/>
    </source>
</evidence>
<keyword evidence="4" id="KW-1185">Reference proteome</keyword>
<proteinExistence type="predicted"/>
<organism evidence="3 4">
    <name type="scientific">Deefgea tanakiae</name>
    <dbReference type="NCBI Taxonomy" id="2865840"/>
    <lineage>
        <taxon>Bacteria</taxon>
        <taxon>Pseudomonadati</taxon>
        <taxon>Pseudomonadota</taxon>
        <taxon>Betaproteobacteria</taxon>
        <taxon>Neisseriales</taxon>
        <taxon>Chitinibacteraceae</taxon>
        <taxon>Deefgea</taxon>
    </lineage>
</organism>
<keyword evidence="2" id="KW-0812">Transmembrane</keyword>
<sequence>MNLASYSRQDCLLIRNQIVWLGGAMLVAGVLLLGTQIYLYFSEQERAALQQQLQQVRSSADAAQQSWDSVARHQAEFNLLKQRNILGAERRLDWIEALVDQAKQQPHWQMQYQFSPQRALEQAFPINNEQVYASNMNLGVQAANETVFSELTRWLATQPGFVAPASCQLQRAEQSGIAIDCDYIWLTIAPLKTEVAP</sequence>
<feature type="transmembrane region" description="Helical" evidence="2">
    <location>
        <begin position="20"/>
        <end position="41"/>
    </location>
</feature>
<keyword evidence="2" id="KW-0472">Membrane</keyword>
<keyword evidence="1" id="KW-0175">Coiled coil</keyword>
<evidence type="ECO:0000313" key="4">
    <source>
        <dbReference type="Proteomes" id="UP000825679"/>
    </source>
</evidence>
<reference evidence="3 4" key="1">
    <citation type="submission" date="2021-08" db="EMBL/GenBank/DDBJ databases">
        <title>complete genome sequencing of Deefgea sp. D25.</title>
        <authorList>
            <person name="Bae J.-W."/>
            <person name="Gim D.-H."/>
        </authorList>
    </citation>
    <scope>NUCLEOTIDE SEQUENCE [LARGE SCALE GENOMIC DNA]</scope>
    <source>
        <strain evidence="3 4">D25</strain>
    </source>
</reference>
<accession>A0ABX8Z5T4</accession>
<keyword evidence="2" id="KW-1133">Transmembrane helix</keyword>
<feature type="coiled-coil region" evidence="1">
    <location>
        <begin position="46"/>
        <end position="105"/>
    </location>
</feature>
<protein>
    <submittedName>
        <fullName evidence="3">Uncharacterized protein</fullName>
    </submittedName>
</protein>
<name>A0ABX8Z5T4_9NEIS</name>
<evidence type="ECO:0000256" key="1">
    <source>
        <dbReference type="SAM" id="Coils"/>
    </source>
</evidence>
<dbReference type="EMBL" id="CP081150">
    <property type="protein sequence ID" value="QZA77165.1"/>
    <property type="molecule type" value="Genomic_DNA"/>
</dbReference>